<dbReference type="EnsemblPlants" id="AET2Gv21033700.3">
    <property type="protein sequence ID" value="AET2Gv21033700.3"/>
    <property type="gene ID" value="AET2Gv21033700"/>
</dbReference>
<evidence type="ECO:0000313" key="18">
    <source>
        <dbReference type="Proteomes" id="UP000015105"/>
    </source>
</evidence>
<dbReference type="InterPro" id="IPR000477">
    <property type="entry name" value="RT_dom"/>
</dbReference>
<keyword evidence="18" id="KW-1185">Reference proteome</keyword>
<dbReference type="CDD" id="cd01647">
    <property type="entry name" value="RT_LTR"/>
    <property type="match status" value="1"/>
</dbReference>
<keyword evidence="7" id="KW-0255">Endonuclease</keyword>
<dbReference type="GO" id="GO:0003964">
    <property type="term" value="F:RNA-directed DNA polymerase activity"/>
    <property type="evidence" value="ECO:0007669"/>
    <property type="project" value="UniProtKB-KW"/>
</dbReference>
<keyword evidence="5" id="KW-0479">Metal-binding</keyword>
<dbReference type="InterPro" id="IPR036397">
    <property type="entry name" value="RNaseH_sf"/>
</dbReference>
<dbReference type="GO" id="GO:0015074">
    <property type="term" value="P:DNA integration"/>
    <property type="evidence" value="ECO:0007669"/>
    <property type="project" value="UniProtKB-KW"/>
</dbReference>
<dbReference type="Gene3D" id="3.30.420.10">
    <property type="entry name" value="Ribonuclease H-like superfamily/Ribonuclease H"/>
    <property type="match status" value="2"/>
</dbReference>
<dbReference type="Pfam" id="PF17921">
    <property type="entry name" value="Integrase_H2C2"/>
    <property type="match status" value="1"/>
</dbReference>
<dbReference type="FunFam" id="3.30.420.10:FF:000032">
    <property type="entry name" value="Retrovirus-related Pol polyprotein from transposon 297-like Protein"/>
    <property type="match status" value="1"/>
</dbReference>
<reference evidence="17" key="4">
    <citation type="submission" date="2019-03" db="UniProtKB">
        <authorList>
            <consortium name="EnsemblPlants"/>
        </authorList>
    </citation>
    <scope>IDENTIFICATION</scope>
</reference>
<reference evidence="17" key="5">
    <citation type="journal article" date="2021" name="G3 (Bethesda)">
        <title>Aegilops tauschii genome assembly Aet v5.0 features greater sequence contiguity and improved annotation.</title>
        <authorList>
            <person name="Wang L."/>
            <person name="Zhu T."/>
            <person name="Rodriguez J.C."/>
            <person name="Deal K.R."/>
            <person name="Dubcovsky J."/>
            <person name="McGuire P.E."/>
            <person name="Lux T."/>
            <person name="Spannagl M."/>
            <person name="Mayer K.F.X."/>
            <person name="Baldrich P."/>
            <person name="Meyers B.C."/>
            <person name="Huo N."/>
            <person name="Gu Y.Q."/>
            <person name="Zhou H."/>
            <person name="Devos K.M."/>
            <person name="Bennetzen J.L."/>
            <person name="Unver T."/>
            <person name="Budak H."/>
            <person name="Gulick P.J."/>
            <person name="Galiba G."/>
            <person name="Kalapos B."/>
            <person name="Nelson D.R."/>
            <person name="Li P."/>
            <person name="You F.M."/>
            <person name="Luo M.C."/>
            <person name="Dvorak J."/>
        </authorList>
    </citation>
    <scope>NUCLEOTIDE SEQUENCE [LARGE SCALE GENOMIC DNA]</scope>
    <source>
        <strain evidence="17">cv. AL8/78</strain>
    </source>
</reference>
<evidence type="ECO:0000256" key="4">
    <source>
        <dbReference type="ARBA" id="ARBA00022722"/>
    </source>
</evidence>
<keyword evidence="10" id="KW-0229">DNA integration</keyword>
<keyword evidence="2" id="KW-0808">Transferase</keyword>
<evidence type="ECO:0000256" key="6">
    <source>
        <dbReference type="ARBA" id="ARBA00022750"/>
    </source>
</evidence>
<evidence type="ECO:0000313" key="17">
    <source>
        <dbReference type="EnsemblPlants" id="AET2Gv21033700.3"/>
    </source>
</evidence>
<keyword evidence="8" id="KW-0378">Hydrolase</keyword>
<evidence type="ECO:0000256" key="13">
    <source>
        <dbReference type="ARBA" id="ARBA00023125"/>
    </source>
</evidence>
<reference evidence="18" key="1">
    <citation type="journal article" date="2014" name="Science">
        <title>Ancient hybridizations among the ancestral genomes of bread wheat.</title>
        <authorList>
            <consortium name="International Wheat Genome Sequencing Consortium,"/>
            <person name="Marcussen T."/>
            <person name="Sandve S.R."/>
            <person name="Heier L."/>
            <person name="Spannagl M."/>
            <person name="Pfeifer M."/>
            <person name="Jakobsen K.S."/>
            <person name="Wulff B.B."/>
            <person name="Steuernagel B."/>
            <person name="Mayer K.F."/>
            <person name="Olsen O.A."/>
        </authorList>
    </citation>
    <scope>NUCLEOTIDE SEQUENCE [LARGE SCALE GENOMIC DNA]</scope>
    <source>
        <strain evidence="18">cv. AL8/78</strain>
    </source>
</reference>
<evidence type="ECO:0000256" key="8">
    <source>
        <dbReference type="ARBA" id="ARBA00022801"/>
    </source>
</evidence>
<evidence type="ECO:0000256" key="12">
    <source>
        <dbReference type="ARBA" id="ARBA00022932"/>
    </source>
</evidence>
<evidence type="ECO:0008006" key="19">
    <source>
        <dbReference type="Google" id="ProtNLM"/>
    </source>
</evidence>
<evidence type="ECO:0000259" key="15">
    <source>
        <dbReference type="PROSITE" id="PS50878"/>
    </source>
</evidence>
<dbReference type="GO" id="GO:0004519">
    <property type="term" value="F:endonuclease activity"/>
    <property type="evidence" value="ECO:0007669"/>
    <property type="project" value="UniProtKB-KW"/>
</dbReference>
<dbReference type="InterPro" id="IPR041588">
    <property type="entry name" value="Integrase_H2C2"/>
</dbReference>
<dbReference type="PROSITE" id="PS50878">
    <property type="entry name" value="RT_POL"/>
    <property type="match status" value="1"/>
</dbReference>
<name>A0A453D0G8_AEGTS</name>
<dbReference type="GO" id="GO:0003677">
    <property type="term" value="F:DNA binding"/>
    <property type="evidence" value="ECO:0007669"/>
    <property type="project" value="UniProtKB-KW"/>
</dbReference>
<proteinExistence type="predicted"/>
<reference evidence="17" key="3">
    <citation type="journal article" date="2017" name="Nature">
        <title>Genome sequence of the progenitor of the wheat D genome Aegilops tauschii.</title>
        <authorList>
            <person name="Luo M.C."/>
            <person name="Gu Y.Q."/>
            <person name="Puiu D."/>
            <person name="Wang H."/>
            <person name="Twardziok S.O."/>
            <person name="Deal K.R."/>
            <person name="Huo N."/>
            <person name="Zhu T."/>
            <person name="Wang L."/>
            <person name="Wang Y."/>
            <person name="McGuire P.E."/>
            <person name="Liu S."/>
            <person name="Long H."/>
            <person name="Ramasamy R.K."/>
            <person name="Rodriguez J.C."/>
            <person name="Van S.L."/>
            <person name="Yuan L."/>
            <person name="Wang Z."/>
            <person name="Xia Z."/>
            <person name="Xiao L."/>
            <person name="Anderson O.D."/>
            <person name="Ouyang S."/>
            <person name="Liang Y."/>
            <person name="Zimin A.V."/>
            <person name="Pertea G."/>
            <person name="Qi P."/>
            <person name="Bennetzen J.L."/>
            <person name="Dai X."/>
            <person name="Dawson M.W."/>
            <person name="Muller H.G."/>
            <person name="Kugler K."/>
            <person name="Rivarola-Duarte L."/>
            <person name="Spannagl M."/>
            <person name="Mayer K.F.X."/>
            <person name="Lu F.H."/>
            <person name="Bevan M.W."/>
            <person name="Leroy P."/>
            <person name="Li P."/>
            <person name="You F.M."/>
            <person name="Sun Q."/>
            <person name="Liu Z."/>
            <person name="Lyons E."/>
            <person name="Wicker T."/>
            <person name="Salzberg S.L."/>
            <person name="Devos K.M."/>
            <person name="Dvorak J."/>
        </authorList>
    </citation>
    <scope>NUCLEOTIDE SEQUENCE [LARGE SCALE GENOMIC DNA]</scope>
    <source>
        <strain evidence="17">cv. AL8/78</strain>
    </source>
</reference>
<dbReference type="GO" id="GO:0006310">
    <property type="term" value="P:DNA recombination"/>
    <property type="evidence" value="ECO:0007669"/>
    <property type="project" value="UniProtKB-KW"/>
</dbReference>
<organism evidence="17 18">
    <name type="scientific">Aegilops tauschii subsp. strangulata</name>
    <name type="common">Goatgrass</name>
    <dbReference type="NCBI Taxonomy" id="200361"/>
    <lineage>
        <taxon>Eukaryota</taxon>
        <taxon>Viridiplantae</taxon>
        <taxon>Streptophyta</taxon>
        <taxon>Embryophyta</taxon>
        <taxon>Tracheophyta</taxon>
        <taxon>Spermatophyta</taxon>
        <taxon>Magnoliopsida</taxon>
        <taxon>Liliopsida</taxon>
        <taxon>Poales</taxon>
        <taxon>Poaceae</taxon>
        <taxon>BOP clade</taxon>
        <taxon>Pooideae</taxon>
        <taxon>Triticodae</taxon>
        <taxon>Triticeae</taxon>
        <taxon>Triticinae</taxon>
        <taxon>Aegilops</taxon>
    </lineage>
</organism>
<evidence type="ECO:0000256" key="14">
    <source>
        <dbReference type="ARBA" id="ARBA00023172"/>
    </source>
</evidence>
<sequence>MVVDYRGLNEVTIKNKYPLPMINDLFDRLQGAKVFSKIDLRSGYHQLKIREQDIPKTAFTTRYGLYEYTVMSFGLTNAPAYFMNLMNKVFMEFLDKFVVVFIDDILVFSKNEEEHEEHLRLVLEKLREHQLYAKFSKCEFRLKEVGFLGHVISGEGVAVDPAKVDISKPMTELLKKDTKFNWTKDCEASFQELKKRLVTSPVLILPDQRKDYEVYCDASRRGLGAVLMQEGRVVSYASRQLKPHEKNYATHDLELAAVVHALKTWRHFLIGNHCEVYTDHKSLKYIFTQKELNLRQRRWLELIKDYDMRLHYHPGKTNVVADALSRKSHVNTLMTGELPQELAEDLRELCLEIVPRGYLVTLEIQSTLMERIRESQKTDKEIDEIKEKMSKGKAKGFREDEHDTLWFEDRVYVPNDPEITKLILQEAHDSPYSIHPGNTKMYLDLKNTFWWTGMKKDIAESVAVCDVCQRVKAEHQKPAGLLQPLPIPEWKWDKIGMDFITGLPRTRSGYDSIWVVVDRLTKVAHFIPVKTTYTSAKLAKIYMTRIVCLHGVPRTIVSDRGTQFTSKFWKQLHETLGTRLEFSTAFHPQTDGQTERVNQILEDMLRACALDYGSSWDDNLPYAEFSYNNSYQTSLKMAPFEALYGRRCRTPLLWDEVGDRQLFGPDLIKESEQKVRLIRDRLKVAQSRQKSYADSKRKETVHEVGDRVYLRVSPLRGVKRFGVKGKLAPRFIGPYRVLERMGEVAYKLELPEGLSGVHDVFHVSQLKKCHAEMAEIPLRDTVPLEAIQLENDLTYEEKPVKILEYASRVTRSKVIKFCKVQWSHHTEDEAT</sequence>
<dbReference type="Gramene" id="AET2Gv21033700.3">
    <property type="protein sequence ID" value="AET2Gv21033700.3"/>
    <property type="gene ID" value="AET2Gv21033700"/>
</dbReference>
<dbReference type="Gene3D" id="3.10.10.10">
    <property type="entry name" value="HIV Type 1 Reverse Transcriptase, subunit A, domain 1"/>
    <property type="match status" value="1"/>
</dbReference>
<evidence type="ECO:0000256" key="1">
    <source>
        <dbReference type="ARBA" id="ARBA00022670"/>
    </source>
</evidence>
<dbReference type="Gene3D" id="1.10.340.70">
    <property type="match status" value="1"/>
</dbReference>
<keyword evidence="4" id="KW-0540">Nuclease</keyword>
<keyword evidence="14" id="KW-0233">DNA recombination</keyword>
<dbReference type="InterPro" id="IPR001584">
    <property type="entry name" value="Integrase_cat-core"/>
</dbReference>
<evidence type="ECO:0000256" key="3">
    <source>
        <dbReference type="ARBA" id="ARBA00022695"/>
    </source>
</evidence>
<dbReference type="FunFam" id="3.10.10.10:FF:000007">
    <property type="entry name" value="Retrovirus-related Pol polyprotein from transposon 17.6-like Protein"/>
    <property type="match status" value="1"/>
</dbReference>
<dbReference type="Pfam" id="PF00078">
    <property type="entry name" value="RVT_1"/>
    <property type="match status" value="1"/>
</dbReference>
<keyword evidence="11" id="KW-0695">RNA-directed DNA polymerase</keyword>
<feature type="domain" description="Reverse transcriptase" evidence="15">
    <location>
        <begin position="1"/>
        <end position="152"/>
    </location>
</feature>
<dbReference type="SUPFAM" id="SSF53098">
    <property type="entry name" value="Ribonuclease H-like"/>
    <property type="match status" value="1"/>
</dbReference>
<evidence type="ECO:0000256" key="7">
    <source>
        <dbReference type="ARBA" id="ARBA00022759"/>
    </source>
</evidence>
<dbReference type="Pfam" id="PF17917">
    <property type="entry name" value="RT_RNaseH"/>
    <property type="match status" value="1"/>
</dbReference>
<keyword evidence="13" id="KW-0238">DNA-binding</keyword>
<dbReference type="PANTHER" id="PTHR37984:SF5">
    <property type="entry name" value="PROTEIN NYNRIN-LIKE"/>
    <property type="match status" value="1"/>
</dbReference>
<dbReference type="PROSITE" id="PS50994">
    <property type="entry name" value="INTEGRASE"/>
    <property type="match status" value="1"/>
</dbReference>
<dbReference type="InterPro" id="IPR056924">
    <property type="entry name" value="SH3_Tf2-1"/>
</dbReference>
<dbReference type="InterPro" id="IPR041373">
    <property type="entry name" value="RT_RNaseH"/>
</dbReference>
<dbReference type="GO" id="GO:0046872">
    <property type="term" value="F:metal ion binding"/>
    <property type="evidence" value="ECO:0007669"/>
    <property type="project" value="UniProtKB-KW"/>
</dbReference>
<dbReference type="Pfam" id="PF24626">
    <property type="entry name" value="SH3_Tf2-1"/>
    <property type="match status" value="1"/>
</dbReference>
<feature type="domain" description="Integrase catalytic" evidence="16">
    <location>
        <begin position="482"/>
        <end position="647"/>
    </location>
</feature>
<dbReference type="AlphaFoldDB" id="A0A453D0G8"/>
<evidence type="ECO:0000256" key="10">
    <source>
        <dbReference type="ARBA" id="ARBA00022908"/>
    </source>
</evidence>
<dbReference type="GO" id="GO:0003887">
    <property type="term" value="F:DNA-directed DNA polymerase activity"/>
    <property type="evidence" value="ECO:0007669"/>
    <property type="project" value="UniProtKB-KW"/>
</dbReference>
<keyword evidence="12" id="KW-0239">DNA-directed DNA polymerase</keyword>
<evidence type="ECO:0000256" key="9">
    <source>
        <dbReference type="ARBA" id="ARBA00022842"/>
    </source>
</evidence>
<dbReference type="Gene3D" id="3.30.70.270">
    <property type="match status" value="2"/>
</dbReference>
<evidence type="ECO:0000256" key="2">
    <source>
        <dbReference type="ARBA" id="ARBA00022679"/>
    </source>
</evidence>
<dbReference type="InterPro" id="IPR050951">
    <property type="entry name" value="Retrovirus_Pol_polyprotein"/>
</dbReference>
<reference evidence="18" key="2">
    <citation type="journal article" date="2017" name="Nat. Plants">
        <title>The Aegilops tauschii genome reveals multiple impacts of transposons.</title>
        <authorList>
            <person name="Zhao G."/>
            <person name="Zou C."/>
            <person name="Li K."/>
            <person name="Wang K."/>
            <person name="Li T."/>
            <person name="Gao L."/>
            <person name="Zhang X."/>
            <person name="Wang H."/>
            <person name="Yang Z."/>
            <person name="Liu X."/>
            <person name="Jiang W."/>
            <person name="Mao L."/>
            <person name="Kong X."/>
            <person name="Jiao Y."/>
            <person name="Jia J."/>
        </authorList>
    </citation>
    <scope>NUCLEOTIDE SEQUENCE [LARGE SCALE GENOMIC DNA]</scope>
    <source>
        <strain evidence="18">cv. AL8/78</strain>
    </source>
</reference>
<keyword evidence="6" id="KW-0064">Aspartyl protease</keyword>
<dbReference type="PANTHER" id="PTHR37984">
    <property type="entry name" value="PROTEIN CBG26694"/>
    <property type="match status" value="1"/>
</dbReference>
<evidence type="ECO:0000259" key="16">
    <source>
        <dbReference type="PROSITE" id="PS50994"/>
    </source>
</evidence>
<dbReference type="InterPro" id="IPR043502">
    <property type="entry name" value="DNA/RNA_pol_sf"/>
</dbReference>
<keyword evidence="3" id="KW-0548">Nucleotidyltransferase</keyword>
<dbReference type="InterPro" id="IPR043128">
    <property type="entry name" value="Rev_trsase/Diguanyl_cyclase"/>
</dbReference>
<keyword evidence="9" id="KW-0460">Magnesium</keyword>
<dbReference type="SUPFAM" id="SSF56672">
    <property type="entry name" value="DNA/RNA polymerases"/>
    <property type="match status" value="1"/>
</dbReference>
<evidence type="ECO:0000256" key="11">
    <source>
        <dbReference type="ARBA" id="ARBA00022918"/>
    </source>
</evidence>
<dbReference type="CDD" id="cd09274">
    <property type="entry name" value="RNase_HI_RT_Ty3"/>
    <property type="match status" value="1"/>
</dbReference>
<dbReference type="GO" id="GO:0006508">
    <property type="term" value="P:proteolysis"/>
    <property type="evidence" value="ECO:0007669"/>
    <property type="project" value="UniProtKB-KW"/>
</dbReference>
<evidence type="ECO:0000256" key="5">
    <source>
        <dbReference type="ARBA" id="ARBA00022723"/>
    </source>
</evidence>
<dbReference type="FunFam" id="3.10.20.370:FF:000001">
    <property type="entry name" value="Retrovirus-related Pol polyprotein from transposon 17.6-like protein"/>
    <property type="match status" value="1"/>
</dbReference>
<dbReference type="GO" id="GO:0004190">
    <property type="term" value="F:aspartic-type endopeptidase activity"/>
    <property type="evidence" value="ECO:0007669"/>
    <property type="project" value="UniProtKB-KW"/>
</dbReference>
<keyword evidence="1" id="KW-0645">Protease</keyword>
<accession>A0A453D0G8</accession>
<dbReference type="InterPro" id="IPR012337">
    <property type="entry name" value="RNaseH-like_sf"/>
</dbReference>
<protein>
    <recommendedName>
        <fullName evidence="19">Retrotransposon protein, putative, Ty3-gypsy subclass</fullName>
    </recommendedName>
</protein>
<dbReference type="Proteomes" id="UP000015105">
    <property type="component" value="Chromosome 2D"/>
</dbReference>